<protein>
    <submittedName>
        <fullName evidence="1">Uncharacterized protein</fullName>
    </submittedName>
</protein>
<organism evidence="1 2">
    <name type="scientific">[Clostridium] clostridioforme 90A6</name>
    <dbReference type="NCBI Taxonomy" id="999406"/>
    <lineage>
        <taxon>Bacteria</taxon>
        <taxon>Bacillati</taxon>
        <taxon>Bacillota</taxon>
        <taxon>Clostridia</taxon>
        <taxon>Lachnospirales</taxon>
        <taxon>Lachnospiraceae</taxon>
        <taxon>Enterocloster</taxon>
    </lineage>
</organism>
<dbReference type="Proteomes" id="UP000013180">
    <property type="component" value="Unassembled WGS sequence"/>
</dbReference>
<dbReference type="EMBL" id="AGYL01000068">
    <property type="protein sequence ID" value="ENZ57699.1"/>
    <property type="molecule type" value="Genomic_DNA"/>
</dbReference>
<evidence type="ECO:0000313" key="2">
    <source>
        <dbReference type="Proteomes" id="UP000013180"/>
    </source>
</evidence>
<reference evidence="1" key="1">
    <citation type="submission" date="2013-01" db="EMBL/GenBank/DDBJ databases">
        <title>The Genome Sequence of Clostridium clostridioforme 90A6.</title>
        <authorList>
            <consortium name="The Broad Institute Genome Sequencing Platform"/>
            <person name="Earl A."/>
            <person name="Ward D."/>
            <person name="Feldgarden M."/>
            <person name="Gevers D."/>
            <person name="Courvalin P."/>
            <person name="Lambert T."/>
            <person name="Walker B."/>
            <person name="Young S.K."/>
            <person name="Zeng Q."/>
            <person name="Gargeya S."/>
            <person name="Fitzgerald M."/>
            <person name="Haas B."/>
            <person name="Abouelleil A."/>
            <person name="Alvarado L."/>
            <person name="Arachchi H.M."/>
            <person name="Berlin A.M."/>
            <person name="Chapman S.B."/>
            <person name="Dewar J."/>
            <person name="Goldberg J."/>
            <person name="Griggs A."/>
            <person name="Gujja S."/>
            <person name="Hansen M."/>
            <person name="Howarth C."/>
            <person name="Imamovic A."/>
            <person name="Larimer J."/>
            <person name="McCowan C."/>
            <person name="Murphy C."/>
            <person name="Neiman D."/>
            <person name="Pearson M."/>
            <person name="Priest M."/>
            <person name="Roberts A."/>
            <person name="Saif S."/>
            <person name="Shea T."/>
            <person name="Sisk P."/>
            <person name="Sykes S."/>
            <person name="Wortman J."/>
            <person name="Nusbaum C."/>
            <person name="Birren B."/>
        </authorList>
    </citation>
    <scope>NUCLEOTIDE SEQUENCE [LARGE SCALE GENOMIC DNA]</scope>
    <source>
        <strain evidence="1">90A6</strain>
    </source>
</reference>
<sequence>MVIRFCIPNGWMEIDLDTFLPGAGKSQIRKMLKQLSHSWPNEEQVREIREWLEEQIRREKNEAARGSKASCKLAEKYVCVLGYVDRMTS</sequence>
<keyword evidence="2" id="KW-1185">Reference proteome</keyword>
<dbReference type="PATRIC" id="fig|999406.3.peg.6221"/>
<comment type="caution">
    <text evidence="1">The sequence shown here is derived from an EMBL/GenBank/DDBJ whole genome shotgun (WGS) entry which is preliminary data.</text>
</comment>
<proteinExistence type="predicted"/>
<accession>R0CKF1</accession>
<gene>
    <name evidence="1" type="ORF">HMPREF1083_05727</name>
</gene>
<dbReference type="RefSeq" id="WP_002585326.1">
    <property type="nucleotide sequence ID" value="NZ_KB851032.1"/>
</dbReference>
<name>R0CKF1_9FIRM</name>
<dbReference type="AlphaFoldDB" id="R0CKF1"/>
<evidence type="ECO:0000313" key="1">
    <source>
        <dbReference type="EMBL" id="ENZ57699.1"/>
    </source>
</evidence>
<dbReference type="HOGENOM" id="CLU_2449378_0_0_9"/>